<dbReference type="AlphaFoldDB" id="A0A8J8C7L2"/>
<accession>A0A8J8C7L2</accession>
<feature type="transmembrane region" description="Helical" evidence="1">
    <location>
        <begin position="472"/>
        <end position="491"/>
    </location>
</feature>
<dbReference type="RefSeq" id="WP_162316779.1">
    <property type="nucleotide sequence ID" value="NZ_JAHQXF010000001.1"/>
</dbReference>
<feature type="transmembrane region" description="Helical" evidence="1">
    <location>
        <begin position="67"/>
        <end position="89"/>
    </location>
</feature>
<dbReference type="PANTHER" id="PTHR35007">
    <property type="entry name" value="INTEGRAL MEMBRANE PROTEIN-RELATED"/>
    <property type="match status" value="1"/>
</dbReference>
<keyword evidence="1" id="KW-0472">Membrane</keyword>
<feature type="transmembrane region" description="Helical" evidence="1">
    <location>
        <begin position="251"/>
        <end position="271"/>
    </location>
</feature>
<feature type="transmembrane region" description="Helical" evidence="1">
    <location>
        <begin position="220"/>
        <end position="245"/>
    </location>
</feature>
<proteinExistence type="predicted"/>
<dbReference type="PANTHER" id="PTHR35007:SF2">
    <property type="entry name" value="PILUS ASSEMBLE PROTEIN"/>
    <property type="match status" value="1"/>
</dbReference>
<gene>
    <name evidence="2" type="ORF">KTS45_05570</name>
</gene>
<evidence type="ECO:0000256" key="1">
    <source>
        <dbReference type="SAM" id="Phobius"/>
    </source>
</evidence>
<evidence type="ECO:0000313" key="3">
    <source>
        <dbReference type="Proteomes" id="UP000766550"/>
    </source>
</evidence>
<dbReference type="OrthoDB" id="147060at2157"/>
<protein>
    <submittedName>
        <fullName evidence="2">Type II secretion system protein</fullName>
    </submittedName>
</protein>
<evidence type="ECO:0000313" key="2">
    <source>
        <dbReference type="EMBL" id="MBV0923665.1"/>
    </source>
</evidence>
<feature type="transmembrane region" description="Helical" evidence="1">
    <location>
        <begin position="543"/>
        <end position="564"/>
    </location>
</feature>
<dbReference type="Proteomes" id="UP000766550">
    <property type="component" value="Unassembled WGS sequence"/>
</dbReference>
<keyword evidence="1" id="KW-0812">Transmembrane</keyword>
<dbReference type="EMBL" id="JAHQXF010000001">
    <property type="protein sequence ID" value="MBV0923665.1"/>
    <property type="molecule type" value="Genomic_DNA"/>
</dbReference>
<name>A0A8J8C7L2_9EURY</name>
<sequence length="565" mass="57912">MTVRATFERLRPAWDDFLTVPTEYEQACRFLGVDRDPARLLGASYALAGGFWLTGLVALSVGTGGFAVLGGGMSLLAAVGVALAGRYGVPLAARARRVRALGTAPSLVVTLVLGVTLWPSAERATAFATAASDGLLAERLQRQRLRARGTPRSGLRAFAEAWSDQFSALGRAVECVERAAVVPAAERAAVRSTARRHVLDGTREEMARFAADLRAPATGLYAFGVLLPLAFVSLLPAAAAAGVAVTPSLLALTYGVGLPGGLVVASAWLLARRPVAFPPATVPRTHPDVPSTPTPALIGGGLAAVFSWLVGSSVVPGWGPPIAALGAGAGTALVVHYRPVSAVRERVTAVEGALPDALSAIGRRVDRGLSVEAAIAETADVTADPLSSLLDATLARQQRLGCSIESAFAGEHGTLDELPSPRLRQAATLLDAAAAVGPPAGDSIATMGDHLDELAAVERETRRDLAQITGTLSNTGALFGPLIGGATVALAESMRSGGPIEAVSTGLLGPVVGWYCLVLAAVLTALSTGLHRGLDRALVGYRVGLALCSATAVYLVAVVATRLLV</sequence>
<feature type="transmembrane region" description="Helical" evidence="1">
    <location>
        <begin position="511"/>
        <end position="531"/>
    </location>
</feature>
<keyword evidence="3" id="KW-1185">Reference proteome</keyword>
<reference evidence="2 3" key="1">
    <citation type="submission" date="2021-06" db="EMBL/GenBank/DDBJ databases">
        <title>New haloarchaea isolates fom saline soil.</title>
        <authorList>
            <person name="Duran-Viseras A."/>
            <person name="Sanchez-Porro C.S."/>
            <person name="Ventosa A."/>
        </authorList>
    </citation>
    <scope>NUCLEOTIDE SEQUENCE [LARGE SCALE GENOMIC DNA]</scope>
    <source>
        <strain evidence="2 3">JCM 183640</strain>
    </source>
</reference>
<organism evidence="2 3">
    <name type="scientific">Haloarcula limicola</name>
    <dbReference type="NCBI Taxonomy" id="1429915"/>
    <lineage>
        <taxon>Archaea</taxon>
        <taxon>Methanobacteriati</taxon>
        <taxon>Methanobacteriota</taxon>
        <taxon>Stenosarchaea group</taxon>
        <taxon>Halobacteria</taxon>
        <taxon>Halobacteriales</taxon>
        <taxon>Haloarculaceae</taxon>
        <taxon>Haloarcula</taxon>
    </lineage>
</organism>
<comment type="caution">
    <text evidence="2">The sequence shown here is derived from an EMBL/GenBank/DDBJ whole genome shotgun (WGS) entry which is preliminary data.</text>
</comment>
<keyword evidence="1" id="KW-1133">Transmembrane helix</keyword>
<feature type="transmembrane region" description="Helical" evidence="1">
    <location>
        <begin position="40"/>
        <end position="61"/>
    </location>
</feature>